<reference evidence="7" key="1">
    <citation type="submission" date="2020-08" db="EMBL/GenBank/DDBJ databases">
        <title>Genome public.</title>
        <authorList>
            <person name="Liu C."/>
            <person name="Sun Q."/>
        </authorList>
    </citation>
    <scope>NUCLEOTIDE SEQUENCE</scope>
    <source>
        <strain evidence="7">H8</strain>
    </source>
</reference>
<evidence type="ECO:0000313" key="8">
    <source>
        <dbReference type="Proteomes" id="UP000611762"/>
    </source>
</evidence>
<feature type="transmembrane region" description="Helical" evidence="6">
    <location>
        <begin position="48"/>
        <end position="67"/>
    </location>
</feature>
<dbReference type="InterPro" id="IPR002781">
    <property type="entry name" value="TM_pro_TauE-like"/>
</dbReference>
<dbReference type="PANTHER" id="PTHR43701:SF2">
    <property type="entry name" value="MEMBRANE TRANSPORTER PROTEIN YJNA-RELATED"/>
    <property type="match status" value="1"/>
</dbReference>
<keyword evidence="4 6" id="KW-1133">Transmembrane helix</keyword>
<evidence type="ECO:0000256" key="4">
    <source>
        <dbReference type="ARBA" id="ARBA00022989"/>
    </source>
</evidence>
<accession>A0A926HX46</accession>
<evidence type="ECO:0000256" key="6">
    <source>
        <dbReference type="RuleBase" id="RU363041"/>
    </source>
</evidence>
<proteinExistence type="inferred from homology"/>
<dbReference type="GO" id="GO:0005886">
    <property type="term" value="C:plasma membrane"/>
    <property type="evidence" value="ECO:0007669"/>
    <property type="project" value="UniProtKB-SubCell"/>
</dbReference>
<evidence type="ECO:0000256" key="1">
    <source>
        <dbReference type="ARBA" id="ARBA00004141"/>
    </source>
</evidence>
<keyword evidence="8" id="KW-1185">Reference proteome</keyword>
<evidence type="ECO:0000256" key="5">
    <source>
        <dbReference type="ARBA" id="ARBA00023136"/>
    </source>
</evidence>
<feature type="transmembrane region" description="Helical" evidence="6">
    <location>
        <begin position="101"/>
        <end position="119"/>
    </location>
</feature>
<dbReference type="InterPro" id="IPR051598">
    <property type="entry name" value="TSUP/Inactive_protease-like"/>
</dbReference>
<evidence type="ECO:0000313" key="7">
    <source>
        <dbReference type="EMBL" id="MBC8539674.1"/>
    </source>
</evidence>
<evidence type="ECO:0000256" key="3">
    <source>
        <dbReference type="ARBA" id="ARBA00022692"/>
    </source>
</evidence>
<organism evidence="7 8">
    <name type="scientific">Congzhengia minquanensis</name>
    <dbReference type="NCBI Taxonomy" id="2763657"/>
    <lineage>
        <taxon>Bacteria</taxon>
        <taxon>Bacillati</taxon>
        <taxon>Bacillota</taxon>
        <taxon>Clostridia</taxon>
        <taxon>Eubacteriales</taxon>
        <taxon>Oscillospiraceae</taxon>
        <taxon>Congzhengia</taxon>
    </lineage>
</organism>
<dbReference type="AlphaFoldDB" id="A0A926HX46"/>
<keyword evidence="6" id="KW-1003">Cell membrane</keyword>
<gene>
    <name evidence="7" type="ORF">H8698_01635</name>
</gene>
<keyword evidence="3 6" id="KW-0812">Transmembrane</keyword>
<name>A0A926HX46_9FIRM</name>
<evidence type="ECO:0000256" key="2">
    <source>
        <dbReference type="ARBA" id="ARBA00009142"/>
    </source>
</evidence>
<dbReference type="EMBL" id="JACRSU010000001">
    <property type="protein sequence ID" value="MBC8539674.1"/>
    <property type="molecule type" value="Genomic_DNA"/>
</dbReference>
<dbReference type="PANTHER" id="PTHR43701">
    <property type="entry name" value="MEMBRANE TRANSPORTER PROTEIN MJ0441-RELATED"/>
    <property type="match status" value="1"/>
</dbReference>
<keyword evidence="5 6" id="KW-0472">Membrane</keyword>
<comment type="caution">
    <text evidence="7">The sequence shown here is derived from an EMBL/GenBank/DDBJ whole genome shotgun (WGS) entry which is preliminary data.</text>
</comment>
<dbReference type="Proteomes" id="UP000611762">
    <property type="component" value="Unassembled WGS sequence"/>
</dbReference>
<comment type="subcellular location">
    <subcellularLocation>
        <location evidence="6">Cell membrane</location>
        <topology evidence="6">Multi-pass membrane protein</topology>
    </subcellularLocation>
    <subcellularLocation>
        <location evidence="1">Membrane</location>
        <topology evidence="1">Multi-pass membrane protein</topology>
    </subcellularLocation>
</comment>
<feature type="transmembrane region" description="Helical" evidence="6">
    <location>
        <begin position="74"/>
        <end position="95"/>
    </location>
</feature>
<protein>
    <recommendedName>
        <fullName evidence="6">Probable membrane transporter protein</fullName>
    </recommendedName>
</protein>
<comment type="similarity">
    <text evidence="2 6">Belongs to the 4-toluene sulfonate uptake permease (TSUP) (TC 2.A.102) family.</text>
</comment>
<sequence>MTAKKLFTCAAGGLTAGFFNGLFGSGGGTIIVPFLEKFLKLDPKKSHATAILIISGFTAVSLVFYGFSKSLDYWLALKVSIGGVAGGFVGAKLLSKLTFGAIHKIFGLFMIAAAVRMVFF</sequence>
<dbReference type="Pfam" id="PF01925">
    <property type="entry name" value="TauE"/>
    <property type="match status" value="1"/>
</dbReference>